<comment type="caution">
    <text evidence="2">The sequence shown here is derived from an EMBL/GenBank/DDBJ whole genome shotgun (WGS) entry which is preliminary data.</text>
</comment>
<feature type="signal peptide" evidence="1">
    <location>
        <begin position="1"/>
        <end position="28"/>
    </location>
</feature>
<evidence type="ECO:0000313" key="2">
    <source>
        <dbReference type="EMBL" id="PTX90197.1"/>
    </source>
</evidence>
<dbReference type="Pfam" id="PF06551">
    <property type="entry name" value="DUF1120"/>
    <property type="match status" value="1"/>
</dbReference>
<dbReference type="Proteomes" id="UP000246375">
    <property type="component" value="Unassembled WGS sequence"/>
</dbReference>
<evidence type="ECO:0000313" key="4">
    <source>
        <dbReference type="Proteomes" id="UP000244004"/>
    </source>
</evidence>
<feature type="chain" id="PRO_5040075442" evidence="1">
    <location>
        <begin position="29"/>
        <end position="251"/>
    </location>
</feature>
<organism evidence="2 4">
    <name type="scientific">Enterobacter hormaechei</name>
    <dbReference type="NCBI Taxonomy" id="158836"/>
    <lineage>
        <taxon>Bacteria</taxon>
        <taxon>Pseudomonadati</taxon>
        <taxon>Pseudomonadota</taxon>
        <taxon>Gammaproteobacteria</taxon>
        <taxon>Enterobacterales</taxon>
        <taxon>Enterobacteriaceae</taxon>
        <taxon>Enterobacter</taxon>
        <taxon>Enterobacter cloacae complex</taxon>
    </lineage>
</organism>
<evidence type="ECO:0000256" key="1">
    <source>
        <dbReference type="SAM" id="SignalP"/>
    </source>
</evidence>
<keyword evidence="1" id="KW-0732">Signal</keyword>
<proteinExistence type="predicted"/>
<dbReference type="EMBL" id="QHMI01000004">
    <property type="protein sequence ID" value="PXB41874.1"/>
    <property type="molecule type" value="Genomic_DNA"/>
</dbReference>
<dbReference type="EMBL" id="PNXT01000001">
    <property type="protein sequence ID" value="PTX90197.1"/>
    <property type="molecule type" value="Genomic_DNA"/>
</dbReference>
<reference evidence="3 5" key="2">
    <citation type="submission" date="2018-05" db="EMBL/GenBank/DDBJ databases">
        <title>Evaluation of testing and processing parameters for the GenePOC Carba assay.</title>
        <authorList>
            <person name="Walsh T.R."/>
        </authorList>
    </citation>
    <scope>NUCLEOTIDE SEQUENCE [LARGE SCALE GENOMIC DNA]</scope>
    <source>
        <strain evidence="3 5">PECIMP</strain>
    </source>
</reference>
<reference evidence="2 4" key="1">
    <citation type="submission" date="2018-01" db="EMBL/GenBank/DDBJ databases">
        <title>Geographic spread and resistance mechanisms of dominant carbapenem-resistant Enterobacter cloacae complex clones ST171 and ST78.</title>
        <authorList>
            <person name="Gomez-Simmonds A."/>
            <person name="Annavajhala M.K."/>
            <person name="Wang Z."/>
            <person name="Macesic N."/>
            <person name="Hu Y."/>
            <person name="Giddins M.J."/>
            <person name="O'Malley A."/>
            <person name="Toussaint N.C."/>
            <person name="Whittier S."/>
            <person name="Torres V.J."/>
            <person name="Uhlemann A.-C."/>
        </authorList>
    </citation>
    <scope>NUCLEOTIDE SEQUENCE [LARGE SCALE GENOMIC DNA]</scope>
    <source>
        <strain evidence="2 4">78</strain>
    </source>
</reference>
<dbReference type="InterPro" id="IPR010546">
    <property type="entry name" value="DUF1120"/>
</dbReference>
<gene>
    <name evidence="2" type="ORF">C1O12_18240</name>
    <name evidence="3" type="ORF">DL189_06095</name>
</gene>
<sequence>MKIMEFKKVLSAATVAVAFGLSAFAAQAANDVTLKVVGTINPAACTPTLPDGGVVDYGTVLNQNIAPTGATNKLVQLGQKSITLNISCESNMSVAFTSTDNRLDSRVNLSSTAFIAGSGTDKSDFSNTAGAFGLGKTTAGVSIGAYTVAINTEAVTADGANVDTLVTGSITEGQRSWEKVAPGLGYLCSLNGCTGYQKANTVATAGTTQPKAFKQLSVPLLVTSAVQDNSVLGTTDVITLDGNATISLVYL</sequence>
<name>A0A431SJ42_9ENTR</name>
<protein>
    <submittedName>
        <fullName evidence="2">DUF1120 domain-containing protein</fullName>
    </submittedName>
</protein>
<evidence type="ECO:0000313" key="3">
    <source>
        <dbReference type="EMBL" id="PXB41874.1"/>
    </source>
</evidence>
<dbReference type="Proteomes" id="UP000244004">
    <property type="component" value="Unassembled WGS sequence"/>
</dbReference>
<evidence type="ECO:0000313" key="5">
    <source>
        <dbReference type="Proteomes" id="UP000246375"/>
    </source>
</evidence>
<accession>A0A431SJ42</accession>
<dbReference type="AlphaFoldDB" id="A0A431SJ42"/>